<evidence type="ECO:0000313" key="1">
    <source>
        <dbReference type="EMBL" id="MPN29278.1"/>
    </source>
</evidence>
<reference evidence="1" key="1">
    <citation type="submission" date="2019-08" db="EMBL/GenBank/DDBJ databases">
        <authorList>
            <person name="Kucharzyk K."/>
            <person name="Murdoch R.W."/>
            <person name="Higgins S."/>
            <person name="Loffler F."/>
        </authorList>
    </citation>
    <scope>NUCLEOTIDE SEQUENCE</scope>
</reference>
<protein>
    <submittedName>
        <fullName evidence="1">Uncharacterized protein</fullName>
    </submittedName>
</protein>
<accession>A0A645GQW1</accession>
<organism evidence="1">
    <name type="scientific">bioreactor metagenome</name>
    <dbReference type="NCBI Taxonomy" id="1076179"/>
    <lineage>
        <taxon>unclassified sequences</taxon>
        <taxon>metagenomes</taxon>
        <taxon>ecological metagenomes</taxon>
    </lineage>
</organism>
<proteinExistence type="predicted"/>
<name>A0A645GQW1_9ZZZZ</name>
<comment type="caution">
    <text evidence="1">The sequence shown here is derived from an EMBL/GenBank/DDBJ whole genome shotgun (WGS) entry which is preliminary data.</text>
</comment>
<dbReference type="AlphaFoldDB" id="A0A645GQW1"/>
<dbReference type="EMBL" id="VSSQ01079893">
    <property type="protein sequence ID" value="MPN29278.1"/>
    <property type="molecule type" value="Genomic_DNA"/>
</dbReference>
<gene>
    <name evidence="1" type="ORF">SDC9_176730</name>
</gene>
<sequence length="81" mass="9162">MERRFNLRAERQTTAEFMNDLEHGKGNLSDTHREFLRGFLNAADMVKFARVPADEVLIENAALKAEALVNETTPAEKETGK</sequence>